<feature type="region of interest" description="Disordered" evidence="4">
    <location>
        <begin position="69"/>
        <end position="106"/>
    </location>
</feature>
<dbReference type="InterPro" id="IPR043504">
    <property type="entry name" value="Peptidase_S1_PA_chymotrypsin"/>
</dbReference>
<evidence type="ECO:0000313" key="7">
    <source>
        <dbReference type="EMBL" id="RGS39447.1"/>
    </source>
</evidence>
<comment type="similarity">
    <text evidence="1">Belongs to the peptidase S1C family.</text>
</comment>
<proteinExistence type="inferred from homology"/>
<dbReference type="Gene3D" id="2.30.42.10">
    <property type="match status" value="1"/>
</dbReference>
<dbReference type="InterPro" id="IPR001940">
    <property type="entry name" value="Peptidase_S1C"/>
</dbReference>
<comment type="caution">
    <text evidence="7">The sequence shown here is derived from an EMBL/GenBank/DDBJ whole genome shotgun (WGS) entry which is preliminary data.</text>
</comment>
<reference evidence="7 8" key="1">
    <citation type="submission" date="2018-08" db="EMBL/GenBank/DDBJ databases">
        <title>A genome reference for cultivated species of the human gut microbiota.</title>
        <authorList>
            <person name="Zou Y."/>
            <person name="Xue W."/>
            <person name="Luo G."/>
        </authorList>
    </citation>
    <scope>NUCLEOTIDE SEQUENCE [LARGE SCALE GENOMIC DNA]</scope>
    <source>
        <strain evidence="7 8">AF22-12AC</strain>
    </source>
</reference>
<dbReference type="PANTHER" id="PTHR22939">
    <property type="entry name" value="SERINE PROTEASE FAMILY S1C HTRA-RELATED"/>
    <property type="match status" value="1"/>
</dbReference>
<dbReference type="SUPFAM" id="SSF50494">
    <property type="entry name" value="Trypsin-like serine proteases"/>
    <property type="match status" value="1"/>
</dbReference>
<dbReference type="PROSITE" id="PS50106">
    <property type="entry name" value="PDZ"/>
    <property type="match status" value="1"/>
</dbReference>
<dbReference type="Pfam" id="PF13365">
    <property type="entry name" value="Trypsin_2"/>
    <property type="match status" value="1"/>
</dbReference>
<keyword evidence="5" id="KW-1133">Transmembrane helix</keyword>
<evidence type="ECO:0000256" key="3">
    <source>
        <dbReference type="ARBA" id="ARBA00022801"/>
    </source>
</evidence>
<organism evidence="7 8">
    <name type="scientific">Roseburia hominis</name>
    <dbReference type="NCBI Taxonomy" id="301301"/>
    <lineage>
        <taxon>Bacteria</taxon>
        <taxon>Bacillati</taxon>
        <taxon>Bacillota</taxon>
        <taxon>Clostridia</taxon>
        <taxon>Lachnospirales</taxon>
        <taxon>Lachnospiraceae</taxon>
        <taxon>Roseburia</taxon>
    </lineage>
</organism>
<dbReference type="AlphaFoldDB" id="A0A395VAR0"/>
<name>A0A395VAR0_9FIRM</name>
<dbReference type="SUPFAM" id="SSF50156">
    <property type="entry name" value="PDZ domain-like"/>
    <property type="match status" value="1"/>
</dbReference>
<dbReference type="InterPro" id="IPR036034">
    <property type="entry name" value="PDZ_sf"/>
</dbReference>
<dbReference type="GO" id="GO:0006508">
    <property type="term" value="P:proteolysis"/>
    <property type="evidence" value="ECO:0007669"/>
    <property type="project" value="UniProtKB-KW"/>
</dbReference>
<keyword evidence="3" id="KW-0378">Hydrolase</keyword>
<dbReference type="EMBL" id="QRVL01000009">
    <property type="protein sequence ID" value="RGS39447.1"/>
    <property type="molecule type" value="Genomic_DNA"/>
</dbReference>
<dbReference type="InterPro" id="IPR009003">
    <property type="entry name" value="Peptidase_S1_PA"/>
</dbReference>
<dbReference type="Gene3D" id="2.40.10.10">
    <property type="entry name" value="Trypsin-like serine proteases"/>
    <property type="match status" value="2"/>
</dbReference>
<feature type="domain" description="PDZ" evidence="6">
    <location>
        <begin position="323"/>
        <end position="416"/>
    </location>
</feature>
<evidence type="ECO:0000313" key="8">
    <source>
        <dbReference type="Proteomes" id="UP000266172"/>
    </source>
</evidence>
<evidence type="ECO:0000256" key="1">
    <source>
        <dbReference type="ARBA" id="ARBA00010541"/>
    </source>
</evidence>
<keyword evidence="5" id="KW-0472">Membrane</keyword>
<evidence type="ECO:0000259" key="6">
    <source>
        <dbReference type="PROSITE" id="PS50106"/>
    </source>
</evidence>
<dbReference type="RefSeq" id="WP_118097666.1">
    <property type="nucleotide sequence ID" value="NZ_JAQEDX010000011.1"/>
</dbReference>
<feature type="transmembrane region" description="Helical" evidence="5">
    <location>
        <begin position="26"/>
        <end position="51"/>
    </location>
</feature>
<dbReference type="PANTHER" id="PTHR22939:SF129">
    <property type="entry name" value="SERINE PROTEASE HTRA2, MITOCHONDRIAL"/>
    <property type="match status" value="1"/>
</dbReference>
<keyword evidence="2 7" id="KW-0645">Protease</keyword>
<accession>A0A395VAR0</accession>
<dbReference type="PRINTS" id="PR00834">
    <property type="entry name" value="PROTEASES2C"/>
</dbReference>
<sequence>MQQKDNDQFSFINEKIKEKPVNKKRLLMQAGFIALMAVVFGIIASLVFAYFQPKFESLFCPEEEPVVTIPQDSVTETEQTEETETSEETEASEEPQAPSEEPPVQQPEELEIADVQNVQNKLYAVGREANRFVVTVTGVKSDTDWFNNSYESRGQASGIIIADNGQELLILTERKVISDAQEVYVTFINDVTVEASMKHYDGNTGIAVLSVPKEQVDTDTMNAISVAKLGNSLTTMQGTMVIAVGSPLGTNYSILTGNITSTNNVISTIDNNYTVFTTDIVGSSSGSGVIINVNGEVIGLVMQDYGNEEDQTTLTAISISELKQLIEKLSNNQDIPYIGLELTTVSAATAKEYDIPKGAYIKDVKMDSPALAAGLQSGDVITEMGGEAVYTVDSYESKLLALEPGDEVEIVVQRQGAEKYEEITCTVQVGVLK</sequence>
<evidence type="ECO:0000256" key="4">
    <source>
        <dbReference type="SAM" id="MobiDB-lite"/>
    </source>
</evidence>
<dbReference type="Pfam" id="PF13180">
    <property type="entry name" value="PDZ_2"/>
    <property type="match status" value="1"/>
</dbReference>
<keyword evidence="5" id="KW-0812">Transmembrane</keyword>
<evidence type="ECO:0000256" key="2">
    <source>
        <dbReference type="ARBA" id="ARBA00022670"/>
    </source>
</evidence>
<dbReference type="Proteomes" id="UP000266172">
    <property type="component" value="Unassembled WGS sequence"/>
</dbReference>
<evidence type="ECO:0000256" key="5">
    <source>
        <dbReference type="SAM" id="Phobius"/>
    </source>
</evidence>
<dbReference type="InterPro" id="IPR001478">
    <property type="entry name" value="PDZ"/>
</dbReference>
<dbReference type="SMART" id="SM00228">
    <property type="entry name" value="PDZ"/>
    <property type="match status" value="1"/>
</dbReference>
<gene>
    <name evidence="7" type="ORF">DWX93_10845</name>
</gene>
<feature type="compositionally biased region" description="Acidic residues" evidence="4">
    <location>
        <begin position="78"/>
        <end position="93"/>
    </location>
</feature>
<dbReference type="GO" id="GO:0004252">
    <property type="term" value="F:serine-type endopeptidase activity"/>
    <property type="evidence" value="ECO:0007669"/>
    <property type="project" value="InterPro"/>
</dbReference>
<protein>
    <submittedName>
        <fullName evidence="7">Serine protease</fullName>
    </submittedName>
</protein>